<dbReference type="GeneID" id="87823178"/>
<accession>A0AAN6TT79</accession>
<organism evidence="2 3">
    <name type="scientific">Parathielavia appendiculata</name>
    <dbReference type="NCBI Taxonomy" id="2587402"/>
    <lineage>
        <taxon>Eukaryota</taxon>
        <taxon>Fungi</taxon>
        <taxon>Dikarya</taxon>
        <taxon>Ascomycota</taxon>
        <taxon>Pezizomycotina</taxon>
        <taxon>Sordariomycetes</taxon>
        <taxon>Sordariomycetidae</taxon>
        <taxon>Sordariales</taxon>
        <taxon>Chaetomiaceae</taxon>
        <taxon>Parathielavia</taxon>
    </lineage>
</organism>
<evidence type="ECO:0000313" key="2">
    <source>
        <dbReference type="EMBL" id="KAK4119846.1"/>
    </source>
</evidence>
<reference evidence="2" key="1">
    <citation type="journal article" date="2023" name="Mol. Phylogenet. Evol.">
        <title>Genome-scale phylogeny and comparative genomics of the fungal order Sordariales.</title>
        <authorList>
            <person name="Hensen N."/>
            <person name="Bonometti L."/>
            <person name="Westerberg I."/>
            <person name="Brannstrom I.O."/>
            <person name="Guillou S."/>
            <person name="Cros-Aarteil S."/>
            <person name="Calhoun S."/>
            <person name="Haridas S."/>
            <person name="Kuo A."/>
            <person name="Mondo S."/>
            <person name="Pangilinan J."/>
            <person name="Riley R."/>
            <person name="LaButti K."/>
            <person name="Andreopoulos B."/>
            <person name="Lipzen A."/>
            <person name="Chen C."/>
            <person name="Yan M."/>
            <person name="Daum C."/>
            <person name="Ng V."/>
            <person name="Clum A."/>
            <person name="Steindorff A."/>
            <person name="Ohm R.A."/>
            <person name="Martin F."/>
            <person name="Silar P."/>
            <person name="Natvig D.O."/>
            <person name="Lalanne C."/>
            <person name="Gautier V."/>
            <person name="Ament-Velasquez S.L."/>
            <person name="Kruys A."/>
            <person name="Hutchinson M.I."/>
            <person name="Powell A.J."/>
            <person name="Barry K."/>
            <person name="Miller A.N."/>
            <person name="Grigoriev I.V."/>
            <person name="Debuchy R."/>
            <person name="Gladieux P."/>
            <person name="Hiltunen Thoren M."/>
            <person name="Johannesson H."/>
        </authorList>
    </citation>
    <scope>NUCLEOTIDE SEQUENCE</scope>
    <source>
        <strain evidence="2">CBS 731.68</strain>
    </source>
</reference>
<evidence type="ECO:0000313" key="3">
    <source>
        <dbReference type="Proteomes" id="UP001302602"/>
    </source>
</evidence>
<feature type="region of interest" description="Disordered" evidence="1">
    <location>
        <begin position="82"/>
        <end position="107"/>
    </location>
</feature>
<dbReference type="Proteomes" id="UP001302602">
    <property type="component" value="Unassembled WGS sequence"/>
</dbReference>
<dbReference type="RefSeq" id="XP_062643619.1">
    <property type="nucleotide sequence ID" value="XM_062786412.1"/>
</dbReference>
<feature type="compositionally biased region" description="Polar residues" evidence="1">
    <location>
        <begin position="94"/>
        <end position="107"/>
    </location>
</feature>
<gene>
    <name evidence="2" type="ORF">N657DRAFT_246989</name>
</gene>
<comment type="caution">
    <text evidence="2">The sequence shown here is derived from an EMBL/GenBank/DDBJ whole genome shotgun (WGS) entry which is preliminary data.</text>
</comment>
<name>A0AAN6TT79_9PEZI</name>
<sequence>MMGTCNSWIGITSSGSSSTLQAVPRCDFMERPIEPRFADYPKLLDTPASSTQTGTWSSIEWLPIFWYPVTTVRPIRGCWLSNAPPGRPPELPTSIPTQKNETTATAETSNRLYRKVGVLA</sequence>
<dbReference type="AlphaFoldDB" id="A0AAN6TT79"/>
<keyword evidence="3" id="KW-1185">Reference proteome</keyword>
<dbReference type="EMBL" id="MU853244">
    <property type="protein sequence ID" value="KAK4119846.1"/>
    <property type="molecule type" value="Genomic_DNA"/>
</dbReference>
<proteinExistence type="predicted"/>
<evidence type="ECO:0000256" key="1">
    <source>
        <dbReference type="SAM" id="MobiDB-lite"/>
    </source>
</evidence>
<reference evidence="2" key="2">
    <citation type="submission" date="2023-05" db="EMBL/GenBank/DDBJ databases">
        <authorList>
            <consortium name="Lawrence Berkeley National Laboratory"/>
            <person name="Steindorff A."/>
            <person name="Hensen N."/>
            <person name="Bonometti L."/>
            <person name="Westerberg I."/>
            <person name="Brannstrom I.O."/>
            <person name="Guillou S."/>
            <person name="Cros-Aarteil S."/>
            <person name="Calhoun S."/>
            <person name="Haridas S."/>
            <person name="Kuo A."/>
            <person name="Mondo S."/>
            <person name="Pangilinan J."/>
            <person name="Riley R."/>
            <person name="Labutti K."/>
            <person name="Andreopoulos B."/>
            <person name="Lipzen A."/>
            <person name="Chen C."/>
            <person name="Yanf M."/>
            <person name="Daum C."/>
            <person name="Ng V."/>
            <person name="Clum A."/>
            <person name="Ohm R."/>
            <person name="Martin F."/>
            <person name="Silar P."/>
            <person name="Natvig D."/>
            <person name="Lalanne C."/>
            <person name="Gautier V."/>
            <person name="Ament-Velasquez S.L."/>
            <person name="Kruys A."/>
            <person name="Hutchinson M.I."/>
            <person name="Powell A.J."/>
            <person name="Barry K."/>
            <person name="Miller A.N."/>
            <person name="Grigoriev I.V."/>
            <person name="Debuchy R."/>
            <person name="Gladieux P."/>
            <person name="Thoren M.H."/>
            <person name="Johannesson H."/>
        </authorList>
    </citation>
    <scope>NUCLEOTIDE SEQUENCE</scope>
    <source>
        <strain evidence="2">CBS 731.68</strain>
    </source>
</reference>
<protein>
    <submittedName>
        <fullName evidence="2">Uncharacterized protein</fullName>
    </submittedName>
</protein>